<feature type="compositionally biased region" description="Polar residues" evidence="5">
    <location>
        <begin position="1230"/>
        <end position="1242"/>
    </location>
</feature>
<keyword evidence="8" id="KW-1185">Reference proteome</keyword>
<organism evidence="7 8">
    <name type="scientific">Meganyctiphanes norvegica</name>
    <name type="common">Northern krill</name>
    <name type="synonym">Thysanopoda norvegica</name>
    <dbReference type="NCBI Taxonomy" id="48144"/>
    <lineage>
        <taxon>Eukaryota</taxon>
        <taxon>Metazoa</taxon>
        <taxon>Ecdysozoa</taxon>
        <taxon>Arthropoda</taxon>
        <taxon>Crustacea</taxon>
        <taxon>Multicrustacea</taxon>
        <taxon>Malacostraca</taxon>
        <taxon>Eumalacostraca</taxon>
        <taxon>Eucarida</taxon>
        <taxon>Euphausiacea</taxon>
        <taxon>Euphausiidae</taxon>
        <taxon>Meganyctiphanes</taxon>
    </lineage>
</organism>
<dbReference type="InterPro" id="IPR031794">
    <property type="entry name" value="HMMR_C"/>
</dbReference>
<dbReference type="PANTHER" id="PTHR18956">
    <property type="entry name" value="HYALURONAN MEDIATED MOTILITY RECEPTOR"/>
    <property type="match status" value="1"/>
</dbReference>
<keyword evidence="3" id="KW-0206">Cytoskeleton</keyword>
<dbReference type="GO" id="GO:0005540">
    <property type="term" value="F:hyaluronic acid binding"/>
    <property type="evidence" value="ECO:0007669"/>
    <property type="project" value="InterPro"/>
</dbReference>
<evidence type="ECO:0000256" key="3">
    <source>
        <dbReference type="ARBA" id="ARBA00023212"/>
    </source>
</evidence>
<feature type="domain" description="Hyaluronan-mediated motility receptor C-terminal" evidence="6">
    <location>
        <begin position="1089"/>
        <end position="1206"/>
    </location>
</feature>
<sequence>MFSKAKVKRFNEEVNSTPAPNQYDSAVKERSISVSLDKSDRWNKHKEVIPGPGAYNTVRTMNSVTPTKRRPDRSKSSISLHNSSMSSTTSDIVFISPPPKPISRSKSTRSLRGRPGDKMTELEDRISTITKERDEHKEQITNLEAQLLSLRQQLNERSPLKCTHEGTDYLKSQLANKEQELKTIQNTVEELAETNDNLQAQLDGNAPREQKDDTVILEQQLIDTQKQLSYAQQLISTLQIEQSSLQMRIQTLDDPNIDLAMKDQLDHLTLLRDNLEASVMCKEELIAELQLQFDDIVAESRNYQEDAINYKSKIDQIEKVVSKEERIAELLQFDDIVELLGRCYQLQTSLISEKNIYFDLILAIWVKRYRVKVIRIIYYNLNISGYKNTIEGLNNKTISHLEKIESLEATISDISIITKEKEMIESMMEEEINHRTEEVSKLEITLHEMEKKIIEAERDKESMNTTVAEEQKLTDQLNKRIEKLELQLKEKEVLQQFLEKEIGSRETEVTASAGRIRDLETHLETARYVALDLQQEAEMQINQPQYLRVGARMASAECTRGISPNILLRLDIVYNETSKTFKIHILELNSRQDFRIPTYALLFKLETPYFMEKNHIKQAFKKNDSVLFKLLKILLLISSEKIQVRYVVNFEKIICELSIRYFARLLQKVHGKYEVNQGNNELEREKLLHMASDGDVGALKLELEKLSLEHCSMEANLKDLVQKYTNCEDALACEEASYRELEERLTLEMKSAREYKAKVEKEISTLKTSGDGYCTQITQLKIDMRKKGVAVEEMQVCIEALREEKNHLEMLKNNLEQTLAQKEEMVSKLHLQASEFEREKEEERITARTKIDELKNSLKTVTDEQSSQKIKVQELEDQLSAVEDDKLNQHKHYEQELESKNLEMSRLKAELEDVQGQYDGYDDKLNSLQLSVMDKTAEVSTLQAEMLAVTRRADLAREEADSLQSSVARVRGEIEALNKSIASKDTQVNNLNDTLDTKSQEVSKLYKNLEEQQSMLLKSEKRLQETEDNEEKLVKAKDAAVSRAVKLEEALNDTKEQLSRLEITFSEERAVEMSRVVAPLESELDELRERNIALSEEVTHWKDKFNHLEKMIEPFREQLDAYEVEKQSLLSRSDEAKVEVDKLSKQYASLLGHQNHKQKIQHVLKLKTENNQLREDVTKLRQETERQRKSVRRLEDKLEKITGSRSRLNETARLNESSRFSDKENLSILMPSNSQPLGSSTPIKHKNKPARI</sequence>
<feature type="region of interest" description="Disordered" evidence="5">
    <location>
        <begin position="64"/>
        <end position="118"/>
    </location>
</feature>
<protein>
    <recommendedName>
        <fullName evidence="6">Hyaluronan-mediated motility receptor C-terminal domain-containing protein</fullName>
    </recommendedName>
</protein>
<name>A0AAV2REM3_MEGNR</name>
<accession>A0AAV2REM3</accession>
<evidence type="ECO:0000313" key="8">
    <source>
        <dbReference type="Proteomes" id="UP001497623"/>
    </source>
</evidence>
<feature type="non-terminal residue" evidence="7">
    <location>
        <position position="1252"/>
    </location>
</feature>
<feature type="coiled-coil region" evidence="4">
    <location>
        <begin position="119"/>
        <end position="201"/>
    </location>
</feature>
<keyword evidence="2" id="KW-0963">Cytoplasm</keyword>
<feature type="compositionally biased region" description="Basic residues" evidence="5">
    <location>
        <begin position="1243"/>
        <end position="1252"/>
    </location>
</feature>
<feature type="compositionally biased region" description="Polar residues" evidence="5">
    <location>
        <begin position="13"/>
        <end position="24"/>
    </location>
</feature>
<proteinExistence type="predicted"/>
<evidence type="ECO:0000259" key="6">
    <source>
        <dbReference type="Pfam" id="PF15908"/>
    </source>
</evidence>
<dbReference type="GO" id="GO:0005819">
    <property type="term" value="C:spindle"/>
    <property type="evidence" value="ECO:0007669"/>
    <property type="project" value="UniProtKB-SubCell"/>
</dbReference>
<feature type="compositionally biased region" description="Low complexity" evidence="5">
    <location>
        <begin position="76"/>
        <end position="90"/>
    </location>
</feature>
<feature type="coiled-coil region" evidence="4">
    <location>
        <begin position="791"/>
        <end position="924"/>
    </location>
</feature>
<feature type="coiled-coil region" evidence="4">
    <location>
        <begin position="272"/>
        <end position="306"/>
    </location>
</feature>
<feature type="coiled-coil region" evidence="4">
    <location>
        <begin position="953"/>
        <end position="1211"/>
    </location>
</feature>
<reference evidence="7 8" key="1">
    <citation type="submission" date="2024-05" db="EMBL/GenBank/DDBJ databases">
        <authorList>
            <person name="Wallberg A."/>
        </authorList>
    </citation>
    <scope>NUCLEOTIDE SEQUENCE [LARGE SCALE GENOMIC DNA]</scope>
</reference>
<feature type="coiled-coil region" evidence="4">
    <location>
        <begin position="724"/>
        <end position="762"/>
    </location>
</feature>
<evidence type="ECO:0000256" key="5">
    <source>
        <dbReference type="SAM" id="MobiDB-lite"/>
    </source>
</evidence>
<dbReference type="AlphaFoldDB" id="A0AAV2REM3"/>
<dbReference type="EMBL" id="CAXKWB010021442">
    <property type="protein sequence ID" value="CAL4123174.1"/>
    <property type="molecule type" value="Genomic_DNA"/>
</dbReference>
<evidence type="ECO:0000256" key="1">
    <source>
        <dbReference type="ARBA" id="ARBA00004186"/>
    </source>
</evidence>
<dbReference type="Proteomes" id="UP001497623">
    <property type="component" value="Unassembled WGS sequence"/>
</dbReference>
<keyword evidence="4" id="KW-0175">Coiled coil</keyword>
<feature type="coiled-coil region" evidence="4">
    <location>
        <begin position="432"/>
        <end position="501"/>
    </location>
</feature>
<dbReference type="InterPro" id="IPR026203">
    <property type="entry name" value="IHABP"/>
</dbReference>
<evidence type="ECO:0000256" key="2">
    <source>
        <dbReference type="ARBA" id="ARBA00022490"/>
    </source>
</evidence>
<gene>
    <name evidence="7" type="ORF">MNOR_LOCUS23862</name>
</gene>
<comment type="subcellular location">
    <subcellularLocation>
        <location evidence="1">Cytoplasm</location>
        <location evidence="1">Cytoskeleton</location>
        <location evidence="1">Spindle</location>
    </subcellularLocation>
</comment>
<dbReference type="Pfam" id="PF15908">
    <property type="entry name" value="HMMR_C"/>
    <property type="match status" value="1"/>
</dbReference>
<evidence type="ECO:0000256" key="4">
    <source>
        <dbReference type="SAM" id="Coils"/>
    </source>
</evidence>
<evidence type="ECO:0000313" key="7">
    <source>
        <dbReference type="EMBL" id="CAL4123174.1"/>
    </source>
</evidence>
<comment type="caution">
    <text evidence="7">The sequence shown here is derived from an EMBL/GenBank/DDBJ whole genome shotgun (WGS) entry which is preliminary data.</text>
</comment>
<dbReference type="PANTHER" id="PTHR18956:SF6">
    <property type="entry name" value="HYALURONAN MEDIATED MOTILITY RECEPTOR"/>
    <property type="match status" value="1"/>
</dbReference>
<feature type="region of interest" description="Disordered" evidence="5">
    <location>
        <begin position="1212"/>
        <end position="1252"/>
    </location>
</feature>
<feature type="region of interest" description="Disordered" evidence="5">
    <location>
        <begin position="1"/>
        <end position="29"/>
    </location>
</feature>